<dbReference type="InterPro" id="IPR016174">
    <property type="entry name" value="Di-haem_cyt_TM"/>
</dbReference>
<accession>A0A816HPK4</accession>
<keyword evidence="1" id="KW-1133">Transmembrane helix</keyword>
<keyword evidence="1" id="KW-0472">Membrane</keyword>
<name>A0A816HPK4_9BILA</name>
<keyword evidence="4" id="KW-1185">Reference proteome</keyword>
<dbReference type="GO" id="GO:0022904">
    <property type="term" value="P:respiratory electron transport chain"/>
    <property type="evidence" value="ECO:0007669"/>
    <property type="project" value="InterPro"/>
</dbReference>
<proteinExistence type="predicted"/>
<protein>
    <submittedName>
        <fullName evidence="2">Uncharacterized protein</fullName>
    </submittedName>
</protein>
<dbReference type="EMBL" id="CAJNOQ010077839">
    <property type="protein sequence ID" value="CAF1690441.1"/>
    <property type="molecule type" value="Genomic_DNA"/>
</dbReference>
<evidence type="ECO:0000313" key="4">
    <source>
        <dbReference type="Proteomes" id="UP000663829"/>
    </source>
</evidence>
<evidence type="ECO:0000313" key="3">
    <source>
        <dbReference type="EMBL" id="CAF4113544.1"/>
    </source>
</evidence>
<dbReference type="GO" id="GO:0016020">
    <property type="term" value="C:membrane"/>
    <property type="evidence" value="ECO:0007669"/>
    <property type="project" value="InterPro"/>
</dbReference>
<feature type="non-terminal residue" evidence="2">
    <location>
        <position position="1"/>
    </location>
</feature>
<reference evidence="2" key="1">
    <citation type="submission" date="2021-02" db="EMBL/GenBank/DDBJ databases">
        <authorList>
            <person name="Nowell W R."/>
        </authorList>
    </citation>
    <scope>NUCLEOTIDE SEQUENCE</scope>
</reference>
<dbReference type="Proteomes" id="UP000663829">
    <property type="component" value="Unassembled WGS sequence"/>
</dbReference>
<dbReference type="AlphaFoldDB" id="A0A816HPK4"/>
<organism evidence="2 4">
    <name type="scientific">Didymodactylos carnosus</name>
    <dbReference type="NCBI Taxonomy" id="1234261"/>
    <lineage>
        <taxon>Eukaryota</taxon>
        <taxon>Metazoa</taxon>
        <taxon>Spiralia</taxon>
        <taxon>Gnathifera</taxon>
        <taxon>Rotifera</taxon>
        <taxon>Eurotatoria</taxon>
        <taxon>Bdelloidea</taxon>
        <taxon>Philodinida</taxon>
        <taxon>Philodinidae</taxon>
        <taxon>Didymodactylos</taxon>
    </lineage>
</organism>
<sequence>QGLIVNLSLRNLSVILRLVVVLFLSILHLLFLHDGGSRNPLGVSTKLDKIEFH</sequence>
<evidence type="ECO:0000313" key="2">
    <source>
        <dbReference type="EMBL" id="CAF1690441.1"/>
    </source>
</evidence>
<evidence type="ECO:0000256" key="1">
    <source>
        <dbReference type="SAM" id="Phobius"/>
    </source>
</evidence>
<feature type="transmembrane region" description="Helical" evidence="1">
    <location>
        <begin position="12"/>
        <end position="32"/>
    </location>
</feature>
<keyword evidence="1" id="KW-0812">Transmembrane</keyword>
<dbReference type="SUPFAM" id="SSF81342">
    <property type="entry name" value="Transmembrane di-heme cytochromes"/>
    <property type="match status" value="1"/>
</dbReference>
<gene>
    <name evidence="2" type="ORF">GPM918_LOCUS46858</name>
    <name evidence="3" type="ORF">SRO942_LOCUS28820</name>
</gene>
<dbReference type="Proteomes" id="UP000681722">
    <property type="component" value="Unassembled WGS sequence"/>
</dbReference>
<dbReference type="EMBL" id="CAJOBC010035501">
    <property type="protein sequence ID" value="CAF4113544.1"/>
    <property type="molecule type" value="Genomic_DNA"/>
</dbReference>
<comment type="caution">
    <text evidence="2">The sequence shown here is derived from an EMBL/GenBank/DDBJ whole genome shotgun (WGS) entry which is preliminary data.</text>
</comment>